<reference evidence="2 3" key="1">
    <citation type="submission" date="2023-05" db="EMBL/GenBank/DDBJ databases">
        <title>Marinobacter albus sp. nov., a marine bacterium isolated from sand in a coastal intertidal zone of huludao.</title>
        <authorList>
            <person name="Deng T."/>
        </authorList>
    </citation>
    <scope>NUCLEOTIDE SEQUENCE [LARGE SCALE GENOMIC DNA]</scope>
    <source>
        <strain evidence="2 3">M216</strain>
    </source>
</reference>
<accession>A0ABT7HEU5</accession>
<evidence type="ECO:0000313" key="2">
    <source>
        <dbReference type="EMBL" id="MDK9558893.1"/>
    </source>
</evidence>
<proteinExistence type="predicted"/>
<dbReference type="EMBL" id="JASSQD010000002">
    <property type="protein sequence ID" value="MDK9558893.1"/>
    <property type="molecule type" value="Genomic_DNA"/>
</dbReference>
<feature type="region of interest" description="Disordered" evidence="1">
    <location>
        <begin position="1"/>
        <end position="22"/>
    </location>
</feature>
<gene>
    <name evidence="2" type="ORF">QQF73_14760</name>
</gene>
<protein>
    <submittedName>
        <fullName evidence="2">Uncharacterized protein</fullName>
    </submittedName>
</protein>
<organism evidence="2 3">
    <name type="scientific">Marinobacter albus</name>
    <dbReference type="NCBI Taxonomy" id="3030833"/>
    <lineage>
        <taxon>Bacteria</taxon>
        <taxon>Pseudomonadati</taxon>
        <taxon>Pseudomonadota</taxon>
        <taxon>Gammaproteobacteria</taxon>
        <taxon>Pseudomonadales</taxon>
        <taxon>Marinobacteraceae</taxon>
        <taxon>Marinobacter</taxon>
    </lineage>
</organism>
<dbReference type="Proteomes" id="UP001223547">
    <property type="component" value="Unassembled WGS sequence"/>
</dbReference>
<evidence type="ECO:0000313" key="3">
    <source>
        <dbReference type="Proteomes" id="UP001223547"/>
    </source>
</evidence>
<sequence>MQWGTKIKKNPGNNNNNADRQRFQGGFVKTDPPFDFLAFLYLNATFPARRGQILRKPLNSRFLLIATTDFNA</sequence>
<name>A0ABT7HEU5_9GAMM</name>
<dbReference type="RefSeq" id="WP_219867996.1">
    <property type="nucleotide sequence ID" value="NZ_JASSQD010000002.1"/>
</dbReference>
<comment type="caution">
    <text evidence="2">The sequence shown here is derived from an EMBL/GenBank/DDBJ whole genome shotgun (WGS) entry which is preliminary data.</text>
</comment>
<evidence type="ECO:0000256" key="1">
    <source>
        <dbReference type="SAM" id="MobiDB-lite"/>
    </source>
</evidence>
<keyword evidence="3" id="KW-1185">Reference proteome</keyword>